<keyword evidence="2" id="KW-1185">Reference proteome</keyword>
<protein>
    <submittedName>
        <fullName evidence="1">Uncharacterized protein</fullName>
    </submittedName>
</protein>
<dbReference type="RefSeq" id="WP_079640702.1">
    <property type="nucleotide sequence ID" value="NZ_FUZF01000001.1"/>
</dbReference>
<evidence type="ECO:0000313" key="1">
    <source>
        <dbReference type="EMBL" id="SKB40792.1"/>
    </source>
</evidence>
<dbReference type="OrthoDB" id="7871381at2"/>
<accession>A0A1T5B0M2</accession>
<dbReference type="EMBL" id="FUZF01000001">
    <property type="protein sequence ID" value="SKB40792.1"/>
    <property type="molecule type" value="Genomic_DNA"/>
</dbReference>
<proteinExistence type="predicted"/>
<evidence type="ECO:0000313" key="2">
    <source>
        <dbReference type="Proteomes" id="UP000190150"/>
    </source>
</evidence>
<dbReference type="AlphaFoldDB" id="A0A1T5B0M2"/>
<dbReference type="STRING" id="1513896.SAMN05660841_00353"/>
<organism evidence="1 2">
    <name type="scientific">Sphingobacterium nematocida</name>
    <dbReference type="NCBI Taxonomy" id="1513896"/>
    <lineage>
        <taxon>Bacteria</taxon>
        <taxon>Pseudomonadati</taxon>
        <taxon>Bacteroidota</taxon>
        <taxon>Sphingobacteriia</taxon>
        <taxon>Sphingobacteriales</taxon>
        <taxon>Sphingobacteriaceae</taxon>
        <taxon>Sphingobacterium</taxon>
    </lineage>
</organism>
<name>A0A1T5B0M2_9SPHI</name>
<gene>
    <name evidence="1" type="ORF">SAMN05660841_00353</name>
</gene>
<reference evidence="2" key="1">
    <citation type="submission" date="2017-02" db="EMBL/GenBank/DDBJ databases">
        <authorList>
            <person name="Varghese N."/>
            <person name="Submissions S."/>
        </authorList>
    </citation>
    <scope>NUCLEOTIDE SEQUENCE [LARGE SCALE GENOMIC DNA]</scope>
    <source>
        <strain evidence="2">DSM 24091</strain>
    </source>
</reference>
<dbReference type="Proteomes" id="UP000190150">
    <property type="component" value="Unassembled WGS sequence"/>
</dbReference>
<sequence>MKDIAIDFNSTSSIEKGIEAIKDYLKSHALVIGNSNYVITEFEFYIMTPENGVHHDQYTYKHERHLTKGKLFLHASGLDITFGNDTTYAGVLLRGAIKLSSIDTPTEDAIEKYINGPINLADELVHQIDIENGITIGFQPVNLENISFVDTWGPRVGLKKGKFEGYKNFIDRNLRYLRSLSPETMLRIDPEKKIKIKKIVTV</sequence>